<dbReference type="InterPro" id="IPR000408">
    <property type="entry name" value="Reg_chr_condens"/>
</dbReference>
<dbReference type="PANTHER" id="PTHR47563:SF1">
    <property type="entry name" value="PROTEIN FMP25, MITOCHONDRIAL"/>
    <property type="match status" value="1"/>
</dbReference>
<dbReference type="FunFam" id="2.130.10.30:FF:000027">
    <property type="entry name" value="Protein FMP25, mitochondrial"/>
    <property type="match status" value="1"/>
</dbReference>
<dbReference type="PANTHER" id="PTHR47563">
    <property type="entry name" value="PROTEIN FMP25, MITOCHONDRIAL"/>
    <property type="match status" value="1"/>
</dbReference>
<dbReference type="GO" id="GO:0034551">
    <property type="term" value="P:mitochondrial respiratory chain complex III assembly"/>
    <property type="evidence" value="ECO:0007669"/>
    <property type="project" value="TreeGrafter"/>
</dbReference>
<proteinExistence type="predicted"/>
<evidence type="ECO:0000256" key="2">
    <source>
        <dbReference type="SAM" id="MobiDB-lite"/>
    </source>
</evidence>
<comment type="caution">
    <text evidence="3">The sequence shown here is derived from an EMBL/GenBank/DDBJ whole genome shotgun (WGS) entry which is preliminary data.</text>
</comment>
<feature type="repeat" description="RCC1" evidence="1">
    <location>
        <begin position="333"/>
        <end position="394"/>
    </location>
</feature>
<feature type="region of interest" description="Disordered" evidence="2">
    <location>
        <begin position="1"/>
        <end position="30"/>
    </location>
</feature>
<evidence type="ECO:0000256" key="1">
    <source>
        <dbReference type="PROSITE-ProRule" id="PRU00235"/>
    </source>
</evidence>
<protein>
    <submittedName>
        <fullName evidence="3">RCC1/BLIP-II</fullName>
    </submittedName>
</protein>
<evidence type="ECO:0000313" key="3">
    <source>
        <dbReference type="EMBL" id="KAF2084507.1"/>
    </source>
</evidence>
<dbReference type="Proteomes" id="UP000799776">
    <property type="component" value="Unassembled WGS sequence"/>
</dbReference>
<organism evidence="3 4">
    <name type="scientific">Saccharata proteae CBS 121410</name>
    <dbReference type="NCBI Taxonomy" id="1314787"/>
    <lineage>
        <taxon>Eukaryota</taxon>
        <taxon>Fungi</taxon>
        <taxon>Dikarya</taxon>
        <taxon>Ascomycota</taxon>
        <taxon>Pezizomycotina</taxon>
        <taxon>Dothideomycetes</taxon>
        <taxon>Dothideomycetes incertae sedis</taxon>
        <taxon>Botryosphaeriales</taxon>
        <taxon>Saccharataceae</taxon>
        <taxon>Saccharata</taxon>
    </lineage>
</organism>
<dbReference type="InterPro" id="IPR053245">
    <property type="entry name" value="MitoProcess-Associated"/>
</dbReference>
<evidence type="ECO:0000313" key="4">
    <source>
        <dbReference type="Proteomes" id="UP000799776"/>
    </source>
</evidence>
<dbReference type="OrthoDB" id="10256179at2759"/>
<dbReference type="PROSITE" id="PS50012">
    <property type="entry name" value="RCC1_3"/>
    <property type="match status" value="1"/>
</dbReference>
<dbReference type="SUPFAM" id="SSF50985">
    <property type="entry name" value="RCC1/BLIP-II"/>
    <property type="match status" value="1"/>
</dbReference>
<dbReference type="GO" id="GO:0005743">
    <property type="term" value="C:mitochondrial inner membrane"/>
    <property type="evidence" value="ECO:0007669"/>
    <property type="project" value="TreeGrafter"/>
</dbReference>
<dbReference type="EMBL" id="ML978740">
    <property type="protein sequence ID" value="KAF2084507.1"/>
    <property type="molecule type" value="Genomic_DNA"/>
</dbReference>
<gene>
    <name evidence="3" type="ORF">K490DRAFT_48950</name>
</gene>
<dbReference type="Pfam" id="PF13540">
    <property type="entry name" value="RCC1_2"/>
    <property type="match status" value="1"/>
</dbReference>
<dbReference type="AlphaFoldDB" id="A0A9P4HPY4"/>
<dbReference type="InterPro" id="IPR009091">
    <property type="entry name" value="RCC1/BLIP-II"/>
</dbReference>
<sequence length="582" mass="63842">MFPSRCLRQSAQTAQRTARAPKRLKTSPATKAKPLPRKLLIITALGTAAAIYQYQSGNQIFRNVYAEAPPPEQELKFEKPRKTGLSKEDNRDLISSQHLQVKRSWENPGVYAWGSNAGKVVAPDSQESMVKTPRRIPFFDGVLLRDLKMDRNFGAAINEKGDLLQWGTGYDKENASPAVTLKGKNLKALTISRDRIIGLSSSGKVYSVPVSKIEQQSGPKVSESSWIPFWSSKSPISYRIMQPENMSFGETISAVAGGLEHVLLLTNKGRLFSSAASAQDFPSKGQLGIPGLTWNTRPSGAYDQCHEIMTLRGFNIAKIAAGDYHSLAADKDGRVFSFGDNSFGQLGFDHSPDSAIVDAPSLLPITRLYAGTGLSPKVTSVAAGGTNSYFTIDATKIASPTDNPHDANSSRGLGRITADTWACGQGIWGNLANGRWTHVQSTPVKIPALSGLFEWDEKAHRAVPIRLRRFSVGQNHAAAVMDNVTYVDASGRGTENETNWGADILFFGNNQHYQIGTGKRNNVSNPIYLQPLDQLAERKVRGKEEHRFQITPRKRVKVNGRWVDLEQRVECGRDVTAVYSGV</sequence>
<reference evidence="3" key="1">
    <citation type="journal article" date="2020" name="Stud. Mycol.">
        <title>101 Dothideomycetes genomes: a test case for predicting lifestyles and emergence of pathogens.</title>
        <authorList>
            <person name="Haridas S."/>
            <person name="Albert R."/>
            <person name="Binder M."/>
            <person name="Bloem J."/>
            <person name="Labutti K."/>
            <person name="Salamov A."/>
            <person name="Andreopoulos B."/>
            <person name="Baker S."/>
            <person name="Barry K."/>
            <person name="Bills G."/>
            <person name="Bluhm B."/>
            <person name="Cannon C."/>
            <person name="Castanera R."/>
            <person name="Culley D."/>
            <person name="Daum C."/>
            <person name="Ezra D."/>
            <person name="Gonzalez J."/>
            <person name="Henrissat B."/>
            <person name="Kuo A."/>
            <person name="Liang C."/>
            <person name="Lipzen A."/>
            <person name="Lutzoni F."/>
            <person name="Magnuson J."/>
            <person name="Mondo S."/>
            <person name="Nolan M."/>
            <person name="Ohm R."/>
            <person name="Pangilinan J."/>
            <person name="Park H.-J."/>
            <person name="Ramirez L."/>
            <person name="Alfaro M."/>
            <person name="Sun H."/>
            <person name="Tritt A."/>
            <person name="Yoshinaga Y."/>
            <person name="Zwiers L.-H."/>
            <person name="Turgeon B."/>
            <person name="Goodwin S."/>
            <person name="Spatafora J."/>
            <person name="Crous P."/>
            <person name="Grigoriev I."/>
        </authorList>
    </citation>
    <scope>NUCLEOTIDE SEQUENCE</scope>
    <source>
        <strain evidence="3">CBS 121410</strain>
    </source>
</reference>
<dbReference type="Gene3D" id="2.130.10.30">
    <property type="entry name" value="Regulator of chromosome condensation 1/beta-lactamase-inhibitor protein II"/>
    <property type="match status" value="1"/>
</dbReference>
<name>A0A9P4HPY4_9PEZI</name>
<accession>A0A9P4HPY4</accession>
<keyword evidence="4" id="KW-1185">Reference proteome</keyword>